<proteinExistence type="predicted"/>
<feature type="region of interest" description="Disordered" evidence="1">
    <location>
        <begin position="214"/>
        <end position="234"/>
    </location>
</feature>
<feature type="signal peptide" evidence="2">
    <location>
        <begin position="1"/>
        <end position="37"/>
    </location>
</feature>
<dbReference type="PANTHER" id="PTHR36573:SF1">
    <property type="entry name" value="INTERMEMBRANE PHOSPHOLIPID TRANSPORT SYSTEM BINDING PROTEIN MLAC"/>
    <property type="match status" value="1"/>
</dbReference>
<feature type="chain" id="PRO_5002870767" evidence="2">
    <location>
        <begin position="38"/>
        <end position="234"/>
    </location>
</feature>
<dbReference type="PIRSF" id="PIRSF004649">
    <property type="entry name" value="MlaC"/>
    <property type="match status" value="1"/>
</dbReference>
<protein>
    <submittedName>
        <fullName evidence="3">Toluene tolerance family protein</fullName>
    </submittedName>
</protein>
<name>B8DNX9_NITV9</name>
<dbReference type="PANTHER" id="PTHR36573">
    <property type="entry name" value="INTERMEMBRANE PHOSPHOLIPID TRANSPORT SYSTEM BINDING PROTEIN MLAC"/>
    <property type="match status" value="1"/>
</dbReference>
<dbReference type="Gene3D" id="3.10.450.50">
    <property type="match status" value="1"/>
</dbReference>
<dbReference type="KEGG" id="dvm:DvMF_0855"/>
<dbReference type="Gene3D" id="1.10.10.640">
    <property type="entry name" value="phospholipid-binding protein"/>
    <property type="match status" value="1"/>
</dbReference>
<dbReference type="EMBL" id="CP001197">
    <property type="protein sequence ID" value="ACL07811.1"/>
    <property type="molecule type" value="Genomic_DNA"/>
</dbReference>
<organism evidence="3">
    <name type="scientific">Nitratidesulfovibrio vulgaris (strain DSM 19637 / Miyazaki F)</name>
    <name type="common">Desulfovibrio vulgaris</name>
    <dbReference type="NCBI Taxonomy" id="883"/>
    <lineage>
        <taxon>Bacteria</taxon>
        <taxon>Pseudomonadati</taxon>
        <taxon>Thermodesulfobacteriota</taxon>
        <taxon>Desulfovibrionia</taxon>
        <taxon>Desulfovibrionales</taxon>
        <taxon>Desulfovibrionaceae</taxon>
        <taxon>Nitratidesulfovibrio</taxon>
    </lineage>
</organism>
<dbReference type="eggNOG" id="COG2854">
    <property type="taxonomic scope" value="Bacteria"/>
</dbReference>
<dbReference type="AlphaFoldDB" id="B8DNX9"/>
<sequence length="234" mass="26210">MFMHAFRRGALLAAPLFKTLSCGLLCILLGWPGPALAAADSAGAAREALKTSVDRILDIVKQPGYTDPAQRPVLMDKVENEIRHIFDFREFSARTVGMNWPSFTPDQQDRFAEAFASLLRATYLEKFDGYTGQQVLFTGELVSGKGDKVEVQTTVVIKDKQVPVAYRMLQNRQQNWVVYDVIIEGVSMVKNYRTQFQDLLEKGTADQLIERVRTKADEVRKQPAQSGQPGQPGK</sequence>
<dbReference type="Pfam" id="PF05494">
    <property type="entry name" value="MlaC"/>
    <property type="match status" value="1"/>
</dbReference>
<accession>B8DNX9</accession>
<dbReference type="InterPro" id="IPR008869">
    <property type="entry name" value="MlaC/ttg2D"/>
</dbReference>
<evidence type="ECO:0000256" key="2">
    <source>
        <dbReference type="SAM" id="SignalP"/>
    </source>
</evidence>
<evidence type="ECO:0000313" key="3">
    <source>
        <dbReference type="EMBL" id="ACL07811.1"/>
    </source>
</evidence>
<reference evidence="3" key="1">
    <citation type="submission" date="2008-10" db="EMBL/GenBank/DDBJ databases">
        <title>Complete sequence of Desulfovibrio vulgaris str. 'Miyazaki F'.</title>
        <authorList>
            <person name="Lucas S."/>
            <person name="Copeland A."/>
            <person name="Lapidus A."/>
            <person name="Glavina del Rio T."/>
            <person name="Dalin E."/>
            <person name="Tice H."/>
            <person name="Bruce D."/>
            <person name="Goodwin L."/>
            <person name="Pitluck S."/>
            <person name="Sims D."/>
            <person name="Brettin T."/>
            <person name="Detter J.C."/>
            <person name="Han C."/>
            <person name="Larimer F."/>
            <person name="Land M."/>
            <person name="Hauser L."/>
            <person name="Kyrpides N."/>
            <person name="Mikhailova N."/>
            <person name="Hazen T.C."/>
            <person name="Richardson P."/>
        </authorList>
    </citation>
    <scope>NUCLEOTIDE SEQUENCE</scope>
    <source>
        <strain evidence="3">Miyazaki F</strain>
    </source>
</reference>
<feature type="compositionally biased region" description="Low complexity" evidence="1">
    <location>
        <begin position="222"/>
        <end position="234"/>
    </location>
</feature>
<dbReference type="OrthoDB" id="9798905at2"/>
<gene>
    <name evidence="3" type="ordered locus">DvMF_0855</name>
</gene>
<keyword evidence="2" id="KW-0732">Signal</keyword>
<dbReference type="HOGENOM" id="CLU_094502_2_0_7"/>
<evidence type="ECO:0000256" key="1">
    <source>
        <dbReference type="SAM" id="MobiDB-lite"/>
    </source>
</evidence>
<dbReference type="STRING" id="883.DvMF_0855"/>